<organism evidence="2 3">
    <name type="scientific">Nocardia donostiensis</name>
    <dbReference type="NCBI Taxonomy" id="1538463"/>
    <lineage>
        <taxon>Bacteria</taxon>
        <taxon>Bacillati</taxon>
        <taxon>Actinomycetota</taxon>
        <taxon>Actinomycetes</taxon>
        <taxon>Mycobacteriales</taxon>
        <taxon>Nocardiaceae</taxon>
        <taxon>Nocardia</taxon>
    </lineage>
</organism>
<gene>
    <name evidence="2" type="ORF">B0T46_13260</name>
</gene>
<evidence type="ECO:0000313" key="2">
    <source>
        <dbReference type="EMBL" id="ONM48336.1"/>
    </source>
</evidence>
<keyword evidence="3" id="KW-1185">Reference proteome</keyword>
<dbReference type="STRING" id="1538463.B0T36_13080"/>
<protein>
    <submittedName>
        <fullName evidence="2">Uncharacterized protein</fullName>
    </submittedName>
</protein>
<proteinExistence type="predicted"/>
<dbReference type="Proteomes" id="UP000188836">
    <property type="component" value="Unassembled WGS sequence"/>
</dbReference>
<evidence type="ECO:0000256" key="1">
    <source>
        <dbReference type="SAM" id="MobiDB-lite"/>
    </source>
</evidence>
<feature type="region of interest" description="Disordered" evidence="1">
    <location>
        <begin position="1"/>
        <end position="20"/>
    </location>
</feature>
<dbReference type="EMBL" id="MUMY01000010">
    <property type="protein sequence ID" value="ONM48336.1"/>
    <property type="molecule type" value="Genomic_DNA"/>
</dbReference>
<dbReference type="OrthoDB" id="3700244at2"/>
<evidence type="ECO:0000313" key="3">
    <source>
        <dbReference type="Proteomes" id="UP000188836"/>
    </source>
</evidence>
<accession>A0A1V2TFQ3</accession>
<feature type="compositionally biased region" description="Basic and acidic residues" evidence="1">
    <location>
        <begin position="35"/>
        <end position="45"/>
    </location>
</feature>
<dbReference type="RefSeq" id="WP_077116917.1">
    <property type="nucleotide sequence ID" value="NZ_MUKP01000011.1"/>
</dbReference>
<reference evidence="2 3" key="1">
    <citation type="journal article" date="2016" name="Antonie Van Leeuwenhoek">
        <title>Nocardia donostiensis sp. nov., isolated from human respiratory specimens.</title>
        <authorList>
            <person name="Ercibengoa M."/>
            <person name="Bell M."/>
            <person name="Marimon J.M."/>
            <person name="Humrighouse B."/>
            <person name="Klenk H.P."/>
            <person name="Potter G."/>
            <person name="Perez-Trallero E."/>
        </authorList>
    </citation>
    <scope>NUCLEOTIDE SEQUENCE [LARGE SCALE GENOMIC DNA]</scope>
    <source>
        <strain evidence="2 3">X1655</strain>
    </source>
</reference>
<comment type="caution">
    <text evidence="2">The sequence shown here is derived from an EMBL/GenBank/DDBJ whole genome shotgun (WGS) entry which is preliminary data.</text>
</comment>
<name>A0A1V2TFQ3_9NOCA</name>
<sequence length="65" mass="7084">MSNPDSSDVPRTAYRRAGDAARLDRIFGEVLPRTTADERGDDRPSGGDSDNWLRSQVPPHHGHGG</sequence>
<feature type="region of interest" description="Disordered" evidence="1">
    <location>
        <begin position="25"/>
        <end position="65"/>
    </location>
</feature>
<dbReference type="AlphaFoldDB" id="A0A1V2TFQ3"/>